<evidence type="ECO:0000313" key="3">
    <source>
        <dbReference type="EMBL" id="MBR8642617.1"/>
    </source>
</evidence>
<feature type="coiled-coil region" evidence="1">
    <location>
        <begin position="29"/>
        <end position="56"/>
    </location>
</feature>
<dbReference type="EMBL" id="JAGTPG010000002">
    <property type="protein sequence ID" value="MBR8642617.1"/>
    <property type="molecule type" value="Genomic_DNA"/>
</dbReference>
<dbReference type="AlphaFoldDB" id="A0A941J3B3"/>
<dbReference type="Proteomes" id="UP000682308">
    <property type="component" value="Unassembled WGS sequence"/>
</dbReference>
<keyword evidence="4" id="KW-1185">Reference proteome</keyword>
<feature type="region of interest" description="Disordered" evidence="2">
    <location>
        <begin position="88"/>
        <end position="132"/>
    </location>
</feature>
<evidence type="ECO:0000256" key="2">
    <source>
        <dbReference type="SAM" id="MobiDB-lite"/>
    </source>
</evidence>
<sequence length="220" mass="23840">MAYDSTAPFSLFTEGNEMEAVFQQCNALLGEYSEIAANLRASLKETEDRIAEITTVRDEAHAAINQAASVREQAERLQLFSPTPEGAHLRVVPSQTTPPPTGGAEAPVKQPAADTTPDSPAAAAVPAQNTAAGRQFTSDEVIIRGPRLRQILDVMGSKPSINWNSEDIAAILGLSKSDTAGRHSLRQSLRALAERGALERVTVAGDWHTYYRPLMNWKFV</sequence>
<organism evidence="3 4">
    <name type="scientific">Streptomyces tuirus</name>
    <dbReference type="NCBI Taxonomy" id="68278"/>
    <lineage>
        <taxon>Bacteria</taxon>
        <taxon>Bacillati</taxon>
        <taxon>Actinomycetota</taxon>
        <taxon>Actinomycetes</taxon>
        <taxon>Kitasatosporales</taxon>
        <taxon>Streptomycetaceae</taxon>
        <taxon>Streptomyces</taxon>
    </lineage>
</organism>
<name>A0A941J3B3_9ACTN</name>
<reference evidence="3 4" key="1">
    <citation type="submission" date="2021-04" db="EMBL/GenBank/DDBJ databases">
        <title>Characterization of the biosynthetic gene cluster of new lipopeptides with antitumor activity in the genome of the marine Streptomyces PHM034.</title>
        <authorList>
            <person name="Ceniceros A."/>
            <person name="Canedo L."/>
            <person name="Mendez C."/>
            <person name="Olano C."/>
            <person name="Schleissner C."/>
            <person name="Cuevas C."/>
            <person name="De La Calle F."/>
            <person name="Salas J.A."/>
        </authorList>
    </citation>
    <scope>NUCLEOTIDE SEQUENCE [LARGE SCALE GENOMIC DNA]</scope>
    <source>
        <strain evidence="3 4">PHM034</strain>
    </source>
</reference>
<evidence type="ECO:0000313" key="4">
    <source>
        <dbReference type="Proteomes" id="UP000682308"/>
    </source>
</evidence>
<protein>
    <submittedName>
        <fullName evidence="3">Uncharacterized protein</fullName>
    </submittedName>
</protein>
<keyword evidence="1" id="KW-0175">Coiled coil</keyword>
<comment type="caution">
    <text evidence="3">The sequence shown here is derived from an EMBL/GenBank/DDBJ whole genome shotgun (WGS) entry which is preliminary data.</text>
</comment>
<accession>A0A941J3B3</accession>
<feature type="compositionally biased region" description="Low complexity" evidence="2">
    <location>
        <begin position="111"/>
        <end position="132"/>
    </location>
</feature>
<gene>
    <name evidence="3" type="ORF">KEF29_33255</name>
</gene>
<evidence type="ECO:0000256" key="1">
    <source>
        <dbReference type="SAM" id="Coils"/>
    </source>
</evidence>
<proteinExistence type="predicted"/>